<comment type="caution">
    <text evidence="2">The sequence shown here is derived from an EMBL/GenBank/DDBJ whole genome shotgun (WGS) entry which is preliminary data.</text>
</comment>
<dbReference type="Proteomes" id="UP001159042">
    <property type="component" value="Unassembled WGS sequence"/>
</dbReference>
<name>A0AAV8WAB7_9CUCU</name>
<keyword evidence="3" id="KW-1185">Reference proteome</keyword>
<gene>
    <name evidence="2" type="ORF">NQ315_001548</name>
</gene>
<dbReference type="EMBL" id="JANEYG010000005">
    <property type="protein sequence ID" value="KAJ8923000.1"/>
    <property type="molecule type" value="Genomic_DNA"/>
</dbReference>
<feature type="transmembrane region" description="Helical" evidence="1">
    <location>
        <begin position="6"/>
        <end position="23"/>
    </location>
</feature>
<dbReference type="AlphaFoldDB" id="A0AAV8WAB7"/>
<reference evidence="2 3" key="1">
    <citation type="journal article" date="2023" name="Insect Mol. Biol.">
        <title>Genome sequencing provides insights into the evolution of gene families encoding plant cell wall-degrading enzymes in longhorned beetles.</title>
        <authorList>
            <person name="Shin N.R."/>
            <person name="Okamura Y."/>
            <person name="Kirsch R."/>
            <person name="Pauchet Y."/>
        </authorList>
    </citation>
    <scope>NUCLEOTIDE SEQUENCE [LARGE SCALE GENOMIC DNA]</scope>
    <source>
        <strain evidence="2">EAD_L_NR</strain>
    </source>
</reference>
<keyword evidence="1" id="KW-0812">Transmembrane</keyword>
<sequence>MDIPYGKIAVYLLTFLGYIYAGFGSGFISNLRDAVLTAETLFGDVMKNVVTVAQKFRTMSDVFDAAVEEDCVFKCPGGTWIFNYF</sequence>
<evidence type="ECO:0000313" key="3">
    <source>
        <dbReference type="Proteomes" id="UP001159042"/>
    </source>
</evidence>
<evidence type="ECO:0000256" key="1">
    <source>
        <dbReference type="SAM" id="Phobius"/>
    </source>
</evidence>
<evidence type="ECO:0000313" key="2">
    <source>
        <dbReference type="EMBL" id="KAJ8923000.1"/>
    </source>
</evidence>
<keyword evidence="1" id="KW-0472">Membrane</keyword>
<accession>A0AAV8WAB7</accession>
<keyword evidence="1" id="KW-1133">Transmembrane helix</keyword>
<protein>
    <submittedName>
        <fullName evidence="2">Uncharacterized protein</fullName>
    </submittedName>
</protein>
<proteinExistence type="predicted"/>
<organism evidence="2 3">
    <name type="scientific">Exocentrus adspersus</name>
    <dbReference type="NCBI Taxonomy" id="1586481"/>
    <lineage>
        <taxon>Eukaryota</taxon>
        <taxon>Metazoa</taxon>
        <taxon>Ecdysozoa</taxon>
        <taxon>Arthropoda</taxon>
        <taxon>Hexapoda</taxon>
        <taxon>Insecta</taxon>
        <taxon>Pterygota</taxon>
        <taxon>Neoptera</taxon>
        <taxon>Endopterygota</taxon>
        <taxon>Coleoptera</taxon>
        <taxon>Polyphaga</taxon>
        <taxon>Cucujiformia</taxon>
        <taxon>Chrysomeloidea</taxon>
        <taxon>Cerambycidae</taxon>
        <taxon>Lamiinae</taxon>
        <taxon>Acanthocinini</taxon>
        <taxon>Exocentrus</taxon>
    </lineage>
</organism>